<dbReference type="EMBL" id="JAHRIP010028359">
    <property type="protein sequence ID" value="MEQ2290466.1"/>
    <property type="molecule type" value="Genomic_DNA"/>
</dbReference>
<feature type="region of interest" description="Disordered" evidence="1">
    <location>
        <begin position="34"/>
        <end position="69"/>
    </location>
</feature>
<protein>
    <submittedName>
        <fullName evidence="2">Uncharacterized protein</fullName>
    </submittedName>
</protein>
<dbReference type="Proteomes" id="UP001469553">
    <property type="component" value="Unassembled WGS sequence"/>
</dbReference>
<proteinExistence type="predicted"/>
<keyword evidence="3" id="KW-1185">Reference proteome</keyword>
<organism evidence="2 3">
    <name type="scientific">Ameca splendens</name>
    <dbReference type="NCBI Taxonomy" id="208324"/>
    <lineage>
        <taxon>Eukaryota</taxon>
        <taxon>Metazoa</taxon>
        <taxon>Chordata</taxon>
        <taxon>Craniata</taxon>
        <taxon>Vertebrata</taxon>
        <taxon>Euteleostomi</taxon>
        <taxon>Actinopterygii</taxon>
        <taxon>Neopterygii</taxon>
        <taxon>Teleostei</taxon>
        <taxon>Neoteleostei</taxon>
        <taxon>Acanthomorphata</taxon>
        <taxon>Ovalentaria</taxon>
        <taxon>Atherinomorphae</taxon>
        <taxon>Cyprinodontiformes</taxon>
        <taxon>Goodeidae</taxon>
        <taxon>Ameca</taxon>
    </lineage>
</organism>
<evidence type="ECO:0000313" key="2">
    <source>
        <dbReference type="EMBL" id="MEQ2290466.1"/>
    </source>
</evidence>
<accession>A0ABV0Y9N3</accession>
<comment type="caution">
    <text evidence="2">The sequence shown here is derived from an EMBL/GenBank/DDBJ whole genome shotgun (WGS) entry which is preliminary data.</text>
</comment>
<name>A0ABV0Y9N3_9TELE</name>
<evidence type="ECO:0000256" key="1">
    <source>
        <dbReference type="SAM" id="MobiDB-lite"/>
    </source>
</evidence>
<reference evidence="2 3" key="1">
    <citation type="submission" date="2021-06" db="EMBL/GenBank/DDBJ databases">
        <authorList>
            <person name="Palmer J.M."/>
        </authorList>
    </citation>
    <scope>NUCLEOTIDE SEQUENCE [LARGE SCALE GENOMIC DNA]</scope>
    <source>
        <strain evidence="2 3">AS_MEX2019</strain>
        <tissue evidence="2">Muscle</tissue>
    </source>
</reference>
<evidence type="ECO:0000313" key="3">
    <source>
        <dbReference type="Proteomes" id="UP001469553"/>
    </source>
</evidence>
<sequence>MTRASKNLPLHGAASSKYRVAGELVAISSGLRARGGVHPGQIASPSQGNIEIQRTNNPAHKSMPKGSLKRPANLTVHVFGLWEEAEVPGENPCMHGENM</sequence>
<feature type="compositionally biased region" description="Polar residues" evidence="1">
    <location>
        <begin position="43"/>
        <end position="59"/>
    </location>
</feature>
<gene>
    <name evidence="2" type="ORF">AMECASPLE_003600</name>
</gene>